<keyword evidence="1" id="KW-0732">Signal</keyword>
<dbReference type="SMART" id="SM00458">
    <property type="entry name" value="RICIN"/>
    <property type="match status" value="1"/>
</dbReference>
<gene>
    <name evidence="3" type="ORF">AORI_3326</name>
</gene>
<feature type="chain" id="PRO_5039228911" evidence="1">
    <location>
        <begin position="18"/>
        <end position="184"/>
    </location>
</feature>
<organism evidence="3 4">
    <name type="scientific">Amycolatopsis keratiniphila</name>
    <dbReference type="NCBI Taxonomy" id="129921"/>
    <lineage>
        <taxon>Bacteria</taxon>
        <taxon>Bacillati</taxon>
        <taxon>Actinomycetota</taxon>
        <taxon>Actinomycetes</taxon>
        <taxon>Pseudonocardiales</taxon>
        <taxon>Pseudonocardiaceae</taxon>
        <taxon>Amycolatopsis</taxon>
        <taxon>Amycolatopsis japonica group</taxon>
    </lineage>
</organism>
<sequence>MIIIAALTAMAAPSAIAGAKPAQTGTVQALTTPALQPAQQRTRPLDNAVTLTGTTRAIPLTWTEQAGNTCLDLAESTGPAVLHFRCHNGDNQRWVEQHVADGYSLIKSYAKPGLCLDVERSTGPAVIAFECRGTDNQLWRRELKHEGWEFRPKSNPGLCLDAEGDGGIRALVWPCHDGLNQRWW</sequence>
<protein>
    <submittedName>
        <fullName evidence="3">Arabinogalactan endo-1,4-beta-galactosidase</fullName>
    </submittedName>
</protein>
<dbReference type="CDD" id="cd00161">
    <property type="entry name" value="beta-trefoil_Ricin-like"/>
    <property type="match status" value="1"/>
</dbReference>
<dbReference type="KEGG" id="aoi:AORI_3326"/>
<evidence type="ECO:0000259" key="2">
    <source>
        <dbReference type="SMART" id="SM00458"/>
    </source>
</evidence>
<dbReference type="PROSITE" id="PS50231">
    <property type="entry name" value="RICIN_B_LECTIN"/>
    <property type="match status" value="1"/>
</dbReference>
<keyword evidence="4" id="KW-1185">Reference proteome</keyword>
<dbReference type="RefSeq" id="WP_016333677.1">
    <property type="nucleotide sequence ID" value="NC_021252.1"/>
</dbReference>
<dbReference type="EMBL" id="CP003410">
    <property type="protein sequence ID" value="AGM05911.1"/>
    <property type="molecule type" value="Genomic_DNA"/>
</dbReference>
<dbReference type="InterPro" id="IPR000772">
    <property type="entry name" value="Ricin_B_lectin"/>
</dbReference>
<evidence type="ECO:0000256" key="1">
    <source>
        <dbReference type="SAM" id="SignalP"/>
    </source>
</evidence>
<dbReference type="HOGENOM" id="CLU_1465338_0_0_11"/>
<evidence type="ECO:0000313" key="4">
    <source>
        <dbReference type="Proteomes" id="UP000013968"/>
    </source>
</evidence>
<dbReference type="AlphaFoldDB" id="R4T0K5"/>
<dbReference type="Pfam" id="PF00652">
    <property type="entry name" value="Ricin_B_lectin"/>
    <property type="match status" value="1"/>
</dbReference>
<evidence type="ECO:0000313" key="3">
    <source>
        <dbReference type="EMBL" id="AGM05911.1"/>
    </source>
</evidence>
<dbReference type="SUPFAM" id="SSF50370">
    <property type="entry name" value="Ricin B-like lectins"/>
    <property type="match status" value="1"/>
</dbReference>
<dbReference type="Gene3D" id="2.80.10.50">
    <property type="match status" value="1"/>
</dbReference>
<feature type="domain" description="Ricin B lectin" evidence="2">
    <location>
        <begin position="52"/>
        <end position="184"/>
    </location>
</feature>
<dbReference type="Proteomes" id="UP000013968">
    <property type="component" value="Chromosome"/>
</dbReference>
<proteinExistence type="predicted"/>
<name>R4T0K5_9PSEU</name>
<dbReference type="InterPro" id="IPR035992">
    <property type="entry name" value="Ricin_B-like_lectins"/>
</dbReference>
<accession>R4T0K5</accession>
<feature type="signal peptide" evidence="1">
    <location>
        <begin position="1"/>
        <end position="17"/>
    </location>
</feature>
<reference evidence="3 4" key="1">
    <citation type="journal article" date="2013" name="BMC Genomics">
        <title>ContigScape: a Cytoscape plugin facilitating microbial genome gap closing.</title>
        <authorList>
            <person name="Tang B."/>
            <person name="Wang Q."/>
            <person name="Yang M."/>
            <person name="Xie F."/>
            <person name="Zhu Y."/>
            <person name="Zhuo Y."/>
            <person name="Wang S."/>
            <person name="Gao H."/>
            <person name="Ding X."/>
            <person name="Zhang L."/>
            <person name="Zhao G."/>
            <person name="Zheng H."/>
        </authorList>
    </citation>
    <scope>NUCLEOTIDE SEQUENCE [LARGE SCALE GENOMIC DNA]</scope>
    <source>
        <strain evidence="3 4">HCCB10007</strain>
    </source>
</reference>